<sequence>MTRNEWTARSTLDPDAVPAAKRWVILVGAVLVQLALGAVYAWSTFAKAMTSPEAFGWEKAHVAIPFETAIGMIFVGAFIGGRIQDAKGPRTVAMTGGVIYAVGVILASFAHKDTFWVLVLGYGVLAGFGLGMAYIVPIAMLQKWFPDKAGLITGIAVGGFGFGAVITSPLGQVLIDADKTVPTEAFLYLGIAYLIAVLIGASTFANPPTGYRPAGMPAPAQKLVGAADDYTVGEALSTRQWYLLTAILMLAVLSGISVIATAASAASDIAGFSKAGAATLVGVIGLMNGGGRILWAWISDKIGKMPTFATLLAIEGLCLLALPHASSGLAFAIFACVTILCYGGAFGTMPSTAGKFFGVSRAGAIYGLMLVAWSLGGILGPLIANGLIGHDKNYTTAFTVVGCIALAAITLTVITKPPHHAARKQAAVVRPVAPARPPAG</sequence>
<dbReference type="GO" id="GO:0005886">
    <property type="term" value="C:plasma membrane"/>
    <property type="evidence" value="ECO:0007669"/>
    <property type="project" value="UniProtKB-SubCell"/>
</dbReference>
<feature type="transmembrane region" description="Helical" evidence="5">
    <location>
        <begin position="331"/>
        <end position="353"/>
    </location>
</feature>
<evidence type="ECO:0000256" key="1">
    <source>
        <dbReference type="ARBA" id="ARBA00004651"/>
    </source>
</evidence>
<feature type="transmembrane region" description="Helical" evidence="5">
    <location>
        <begin position="394"/>
        <end position="414"/>
    </location>
</feature>
<dbReference type="PROSITE" id="PS50850">
    <property type="entry name" value="MFS"/>
    <property type="match status" value="1"/>
</dbReference>
<feature type="transmembrane region" description="Helical" evidence="5">
    <location>
        <begin position="365"/>
        <end position="388"/>
    </location>
</feature>
<evidence type="ECO:0000256" key="4">
    <source>
        <dbReference type="ARBA" id="ARBA00023136"/>
    </source>
</evidence>
<feature type="transmembrane region" description="Helical" evidence="5">
    <location>
        <begin position="275"/>
        <end position="295"/>
    </location>
</feature>
<dbReference type="Gene3D" id="1.20.1250.20">
    <property type="entry name" value="MFS general substrate transporter like domains"/>
    <property type="match status" value="2"/>
</dbReference>
<feature type="transmembrane region" description="Helical" evidence="5">
    <location>
        <begin position="241"/>
        <end position="263"/>
    </location>
</feature>
<dbReference type="InterPro" id="IPR020846">
    <property type="entry name" value="MFS_dom"/>
</dbReference>
<feature type="transmembrane region" description="Helical" evidence="5">
    <location>
        <begin position="23"/>
        <end position="42"/>
    </location>
</feature>
<keyword evidence="8" id="KW-1185">Reference proteome</keyword>
<dbReference type="CDD" id="cd17353">
    <property type="entry name" value="MFS_OFA_like"/>
    <property type="match status" value="1"/>
</dbReference>
<feature type="transmembrane region" description="Helical" evidence="5">
    <location>
        <begin position="115"/>
        <end position="137"/>
    </location>
</feature>
<dbReference type="Pfam" id="PF07690">
    <property type="entry name" value="MFS_1"/>
    <property type="match status" value="1"/>
</dbReference>
<dbReference type="AlphaFoldDB" id="A0A1X0AA80"/>
<evidence type="ECO:0000256" key="3">
    <source>
        <dbReference type="ARBA" id="ARBA00022989"/>
    </source>
</evidence>
<dbReference type="STRING" id="1927124.BST13_31440"/>
<keyword evidence="3 5" id="KW-1133">Transmembrane helix</keyword>
<gene>
    <name evidence="7" type="ORF">BST13_31440</name>
</gene>
<dbReference type="InterPro" id="IPR036259">
    <property type="entry name" value="MFS_trans_sf"/>
</dbReference>
<evidence type="ECO:0000313" key="8">
    <source>
        <dbReference type="Proteomes" id="UP000192448"/>
    </source>
</evidence>
<dbReference type="InterPro" id="IPR050327">
    <property type="entry name" value="Proton-linked_MCT"/>
</dbReference>
<evidence type="ECO:0000256" key="2">
    <source>
        <dbReference type="ARBA" id="ARBA00022692"/>
    </source>
</evidence>
<feature type="transmembrane region" description="Helical" evidence="5">
    <location>
        <begin position="149"/>
        <end position="166"/>
    </location>
</feature>
<comment type="subcellular location">
    <subcellularLocation>
        <location evidence="1">Cell membrane</location>
        <topology evidence="1">Multi-pass membrane protein</topology>
    </subcellularLocation>
</comment>
<keyword evidence="4 5" id="KW-0472">Membrane</keyword>
<evidence type="ECO:0000259" key="6">
    <source>
        <dbReference type="PROSITE" id="PS50850"/>
    </source>
</evidence>
<proteinExistence type="predicted"/>
<dbReference type="OrthoDB" id="9793415at2"/>
<organism evidence="7 8">
    <name type="scientific">Mycobacterium aquaticum</name>
    <dbReference type="NCBI Taxonomy" id="1927124"/>
    <lineage>
        <taxon>Bacteria</taxon>
        <taxon>Bacillati</taxon>
        <taxon>Actinomycetota</taxon>
        <taxon>Actinomycetes</taxon>
        <taxon>Mycobacteriales</taxon>
        <taxon>Mycobacteriaceae</taxon>
        <taxon>Mycobacterium</taxon>
    </lineage>
</organism>
<protein>
    <submittedName>
        <fullName evidence="7">MFS transporter</fullName>
    </submittedName>
</protein>
<feature type="domain" description="Major facilitator superfamily (MFS) profile" evidence="6">
    <location>
        <begin position="21"/>
        <end position="420"/>
    </location>
</feature>
<dbReference type="PANTHER" id="PTHR11360">
    <property type="entry name" value="MONOCARBOXYLATE TRANSPORTER"/>
    <property type="match status" value="1"/>
</dbReference>
<name>A0A1X0AA80_9MYCO</name>
<dbReference type="Proteomes" id="UP000192448">
    <property type="component" value="Unassembled WGS sequence"/>
</dbReference>
<dbReference type="PANTHER" id="PTHR11360:SF317">
    <property type="entry name" value="MAJOR FACILITATOR SUPERFAMILY (MFS) PROFILE DOMAIN-CONTAINING PROTEIN-RELATED"/>
    <property type="match status" value="1"/>
</dbReference>
<feature type="transmembrane region" description="Helical" evidence="5">
    <location>
        <begin position="62"/>
        <end position="80"/>
    </location>
</feature>
<feature type="transmembrane region" description="Helical" evidence="5">
    <location>
        <begin position="92"/>
        <end position="109"/>
    </location>
</feature>
<dbReference type="InterPro" id="IPR011701">
    <property type="entry name" value="MFS"/>
</dbReference>
<dbReference type="RefSeq" id="WP_083169109.1">
    <property type="nucleotide sequence ID" value="NZ_MVHF01000048.1"/>
</dbReference>
<keyword evidence="2 5" id="KW-0812">Transmembrane</keyword>
<evidence type="ECO:0000256" key="5">
    <source>
        <dbReference type="SAM" id="Phobius"/>
    </source>
</evidence>
<comment type="caution">
    <text evidence="7">The sequence shown here is derived from an EMBL/GenBank/DDBJ whole genome shotgun (WGS) entry which is preliminary data.</text>
</comment>
<feature type="transmembrane region" description="Helical" evidence="5">
    <location>
        <begin position="186"/>
        <end position="206"/>
    </location>
</feature>
<accession>A0A1X0AA80</accession>
<evidence type="ECO:0000313" key="7">
    <source>
        <dbReference type="EMBL" id="ORA26934.1"/>
    </source>
</evidence>
<dbReference type="EMBL" id="MVHF01000048">
    <property type="protein sequence ID" value="ORA26934.1"/>
    <property type="molecule type" value="Genomic_DNA"/>
</dbReference>
<reference evidence="7 8" key="1">
    <citation type="submission" date="2017-02" db="EMBL/GenBank/DDBJ databases">
        <title>The new phylogeny of genus Mycobacterium.</title>
        <authorList>
            <person name="Tortoli E."/>
            <person name="Trovato A."/>
            <person name="Cirillo D.M."/>
        </authorList>
    </citation>
    <scope>NUCLEOTIDE SEQUENCE [LARGE SCALE GENOMIC DNA]</scope>
    <source>
        <strain evidence="7 8">RW6</strain>
    </source>
</reference>
<dbReference type="GO" id="GO:0022857">
    <property type="term" value="F:transmembrane transporter activity"/>
    <property type="evidence" value="ECO:0007669"/>
    <property type="project" value="InterPro"/>
</dbReference>
<dbReference type="SUPFAM" id="SSF103473">
    <property type="entry name" value="MFS general substrate transporter"/>
    <property type="match status" value="1"/>
</dbReference>